<comment type="subcellular location">
    <subcellularLocation>
        <location evidence="1">Cell projection</location>
        <location evidence="1">Cilium</location>
    </subcellularLocation>
</comment>
<evidence type="ECO:0000256" key="3">
    <source>
        <dbReference type="ARBA" id="ARBA00023069"/>
    </source>
</evidence>
<feature type="coiled-coil region" evidence="7">
    <location>
        <begin position="398"/>
        <end position="435"/>
    </location>
</feature>
<name>A0A6F9D7V3_9ASCI</name>
<dbReference type="Pfam" id="PF13868">
    <property type="entry name" value="TPH"/>
    <property type="match status" value="1"/>
</dbReference>
<feature type="compositionally biased region" description="Polar residues" evidence="8">
    <location>
        <begin position="506"/>
        <end position="521"/>
    </location>
</feature>
<dbReference type="AlphaFoldDB" id="A0A6F9D7V3"/>
<feature type="coiled-coil region" evidence="7">
    <location>
        <begin position="210"/>
        <end position="367"/>
    </location>
</feature>
<dbReference type="EMBL" id="LR783625">
    <property type="protein sequence ID" value="CAB3228135.1"/>
    <property type="molecule type" value="mRNA"/>
</dbReference>
<evidence type="ECO:0000256" key="5">
    <source>
        <dbReference type="ARBA" id="ARBA00033747"/>
    </source>
</evidence>
<evidence type="ECO:0000256" key="6">
    <source>
        <dbReference type="ARBA" id="ARBA00033773"/>
    </source>
</evidence>
<dbReference type="GO" id="GO:0005929">
    <property type="term" value="C:cilium"/>
    <property type="evidence" value="ECO:0007669"/>
    <property type="project" value="UniProtKB-SubCell"/>
</dbReference>
<accession>A0A6F9D7V3</accession>
<feature type="domain" description="Trichohyalin-plectin-homology" evidence="9">
    <location>
        <begin position="157"/>
        <end position="490"/>
    </location>
</feature>
<evidence type="ECO:0000256" key="7">
    <source>
        <dbReference type="SAM" id="Coils"/>
    </source>
</evidence>
<feature type="coiled-coil region" evidence="7">
    <location>
        <begin position="91"/>
        <end position="133"/>
    </location>
</feature>
<evidence type="ECO:0000256" key="4">
    <source>
        <dbReference type="ARBA" id="ARBA00023273"/>
    </source>
</evidence>
<feature type="compositionally biased region" description="Basic residues" evidence="8">
    <location>
        <begin position="1"/>
        <end position="11"/>
    </location>
</feature>
<reference evidence="10" key="1">
    <citation type="submission" date="2020-04" db="EMBL/GenBank/DDBJ databases">
        <authorList>
            <person name="Neveu A P."/>
        </authorList>
    </citation>
    <scope>NUCLEOTIDE SEQUENCE</scope>
    <source>
        <tissue evidence="10">Whole embryo</tissue>
    </source>
</reference>
<gene>
    <name evidence="10" type="primary">Ccdc11</name>
</gene>
<dbReference type="PANTHER" id="PTHR31183">
    <property type="entry name" value="TRICHOPLEIN KERATIN FILAMENT-BINDING PROTEIN FAMILY MEMBER"/>
    <property type="match status" value="1"/>
</dbReference>
<dbReference type="InterPro" id="IPR043597">
    <property type="entry name" value="TPH_dom"/>
</dbReference>
<keyword evidence="2 7" id="KW-0175">Coiled coil</keyword>
<feature type="region of interest" description="Disordered" evidence="8">
    <location>
        <begin position="488"/>
        <end position="521"/>
    </location>
</feature>
<evidence type="ECO:0000259" key="9">
    <source>
        <dbReference type="Pfam" id="PF13868"/>
    </source>
</evidence>
<keyword evidence="4" id="KW-0966">Cell projection</keyword>
<sequence>MLATQRTRRTREHTGPTPHSVAIRAKMPSAKLPEHLILERRRQEDLREEAIQITKYNKMFDLKNDWERITDRSIQKNTIQRRVKEIMDQGKLDLDERRQRLREKLAAEEQQYLEEMEAKQETIEARQDKMLKRAKVLKEKREKERLQIVEEKLDQQWREQCEELRGVLSRRHQDEVCIDRMNQLAIKSDLERRRQEEERMYAELWEKDRLAKAAREEMEAQQQIERNRAMVDTLRTQKASLEAKKQEEKRLIEEEAKLLSEERDLRQLEEQRASKQKRLLQKQHKASLEKSMKIKLQREAQERQEELALDMKILEQLLEESRNEAQEKVQKKAQKRDEEKKYRDYLRQQLEEEIRREKELDRLVEADVAAMWAKRVNQWKLEKEARNRLMLDVMATRRKQLQEKLTVLARDREELKRDREEVAKAIEEHHKMEEERITRTKMINKQYESDLLCQIEHEHSNKNAKKDEELREYEEGLKTEARYQERLKNVLSSASAHQKTHPMRRQPTQSPQFQVVGNQLK</sequence>
<evidence type="ECO:0000256" key="2">
    <source>
        <dbReference type="ARBA" id="ARBA00023054"/>
    </source>
</evidence>
<dbReference type="PANTHER" id="PTHR31183:SF1">
    <property type="entry name" value="CILIA- AND FLAGELLA-ASSOCIATED PROTEIN 53"/>
    <property type="match status" value="1"/>
</dbReference>
<proteinExistence type="evidence at transcript level"/>
<dbReference type="InterPro" id="IPR043596">
    <property type="entry name" value="CFAP53/TCHP"/>
</dbReference>
<evidence type="ECO:0000313" key="10">
    <source>
        <dbReference type="EMBL" id="CAB3228135.1"/>
    </source>
</evidence>
<protein>
    <recommendedName>
        <fullName evidence="6">Cilia- and flagella-associated protein 53</fullName>
    </recommendedName>
</protein>
<keyword evidence="3" id="KW-0969">Cilium</keyword>
<feature type="region of interest" description="Disordered" evidence="8">
    <location>
        <begin position="1"/>
        <end position="20"/>
    </location>
</feature>
<organism evidence="10">
    <name type="scientific">Phallusia mammillata</name>
    <dbReference type="NCBI Taxonomy" id="59560"/>
    <lineage>
        <taxon>Eukaryota</taxon>
        <taxon>Metazoa</taxon>
        <taxon>Chordata</taxon>
        <taxon>Tunicata</taxon>
        <taxon>Ascidiacea</taxon>
        <taxon>Phlebobranchia</taxon>
        <taxon>Ascidiidae</taxon>
        <taxon>Phallusia</taxon>
    </lineage>
</organism>
<comment type="similarity">
    <text evidence="5">Belongs to the CFAP53 family.</text>
</comment>
<evidence type="ECO:0000256" key="1">
    <source>
        <dbReference type="ARBA" id="ARBA00004138"/>
    </source>
</evidence>
<evidence type="ECO:0000256" key="8">
    <source>
        <dbReference type="SAM" id="MobiDB-lite"/>
    </source>
</evidence>